<evidence type="ECO:0000259" key="4">
    <source>
        <dbReference type="Pfam" id="PF00724"/>
    </source>
</evidence>
<dbReference type="PANTHER" id="PTHR22893:SF91">
    <property type="entry name" value="NADPH DEHYDROGENASE 2-RELATED"/>
    <property type="match status" value="1"/>
</dbReference>
<dbReference type="Pfam" id="PF00724">
    <property type="entry name" value="Oxidored_FMN"/>
    <property type="match status" value="1"/>
</dbReference>
<dbReference type="InterPro" id="IPR045247">
    <property type="entry name" value="Oye-like"/>
</dbReference>
<keyword evidence="3" id="KW-0285">Flavoprotein</keyword>
<evidence type="ECO:0000313" key="5">
    <source>
        <dbReference type="EMBL" id="KAK9908090.1"/>
    </source>
</evidence>
<keyword evidence="6" id="KW-1185">Reference proteome</keyword>
<comment type="similarity">
    <text evidence="2">Belongs to the NADH:flavin oxidoreductase/NADH oxidase family.</text>
</comment>
<evidence type="ECO:0000313" key="6">
    <source>
        <dbReference type="Proteomes" id="UP001491310"/>
    </source>
</evidence>
<feature type="domain" description="NADH:flavin oxidoreductase/NADH oxidase N-terminal" evidence="4">
    <location>
        <begin position="69"/>
        <end position="397"/>
    </location>
</feature>
<organism evidence="5 6">
    <name type="scientific">Coccomyxa subellipsoidea</name>
    <dbReference type="NCBI Taxonomy" id="248742"/>
    <lineage>
        <taxon>Eukaryota</taxon>
        <taxon>Viridiplantae</taxon>
        <taxon>Chlorophyta</taxon>
        <taxon>core chlorophytes</taxon>
        <taxon>Trebouxiophyceae</taxon>
        <taxon>Trebouxiophyceae incertae sedis</taxon>
        <taxon>Coccomyxaceae</taxon>
        <taxon>Coccomyxa</taxon>
    </lineage>
</organism>
<accession>A0ABR2YM38</accession>
<name>A0ABR2YM38_9CHLO</name>
<dbReference type="Gene3D" id="3.20.20.70">
    <property type="entry name" value="Aldolase class I"/>
    <property type="match status" value="1"/>
</dbReference>
<comment type="caution">
    <text evidence="5">The sequence shown here is derived from an EMBL/GenBank/DDBJ whole genome shotgun (WGS) entry which is preliminary data.</text>
</comment>
<comment type="cofactor">
    <cofactor evidence="1">
        <name>FMN</name>
        <dbReference type="ChEBI" id="CHEBI:58210"/>
    </cofactor>
</comment>
<dbReference type="PANTHER" id="PTHR22893">
    <property type="entry name" value="NADH OXIDOREDUCTASE-RELATED"/>
    <property type="match status" value="1"/>
</dbReference>
<gene>
    <name evidence="5" type="ORF">WJX75_002626</name>
</gene>
<dbReference type="InterPro" id="IPR001155">
    <property type="entry name" value="OxRdtase_FMN_N"/>
</dbReference>
<dbReference type="EMBL" id="JALJOT010000008">
    <property type="protein sequence ID" value="KAK9908090.1"/>
    <property type="molecule type" value="Genomic_DNA"/>
</dbReference>
<dbReference type="CDD" id="cd02933">
    <property type="entry name" value="OYE_like_FMN"/>
    <property type="match status" value="1"/>
</dbReference>
<protein>
    <recommendedName>
        <fullName evidence="4">NADH:flavin oxidoreductase/NADH oxidase N-terminal domain-containing protein</fullName>
    </recommendedName>
</protein>
<dbReference type="Proteomes" id="UP001491310">
    <property type="component" value="Unassembled WGS sequence"/>
</dbReference>
<keyword evidence="3" id="KW-0288">FMN</keyword>
<dbReference type="SUPFAM" id="SSF51395">
    <property type="entry name" value="FMN-linked oxidoreductases"/>
    <property type="match status" value="1"/>
</dbReference>
<sequence>MSQKPAAGRISFRMETALRSNSPGTTLLAKYQHSKIRPRRAVKVAVSPSASAPVTLAPRYEVPRDINPLLSPYTLGEFELSHRVVLAPLTRCRAIGTVPQKNAAEYYAQRTSKGGLLISEATCVAVTGHGYPNTPGVYTEEQINAWKPVTQAVRDAGGIFFLQLWHCGRSSHPEYQPNGADPISASAVAISKGTVTTPSGDAYPFPVPRALEISEIPGVVKSYADGARNSLAAGFHGVEIHGANGYLIDQFLKSNANKRTDKYGGSIPNRCRFALEVAAAVADAVGPELTGIRLSPYSEFQEATDPETLDLNLYLVDKLSEMGLLYVHAVEARISGGFEVEGSSESLDPLRKAFKGCFMVAGGYTRETGIHAIESGHADLVAYGREFISNPDLPLRFARPDAPLNPYNRDTFYTPDQVVGYLDYPFLKDVSPEAAQLAA</sequence>
<reference evidence="5 6" key="1">
    <citation type="journal article" date="2024" name="Nat. Commun.">
        <title>Phylogenomics reveals the evolutionary origins of lichenization in chlorophyte algae.</title>
        <authorList>
            <person name="Puginier C."/>
            <person name="Libourel C."/>
            <person name="Otte J."/>
            <person name="Skaloud P."/>
            <person name="Haon M."/>
            <person name="Grisel S."/>
            <person name="Petersen M."/>
            <person name="Berrin J.G."/>
            <person name="Delaux P.M."/>
            <person name="Dal Grande F."/>
            <person name="Keller J."/>
        </authorList>
    </citation>
    <scope>NUCLEOTIDE SEQUENCE [LARGE SCALE GENOMIC DNA]</scope>
    <source>
        <strain evidence="5 6">SAG 216-7</strain>
    </source>
</reference>
<evidence type="ECO:0000256" key="3">
    <source>
        <dbReference type="ARBA" id="ARBA00022643"/>
    </source>
</evidence>
<proteinExistence type="inferred from homology"/>
<evidence type="ECO:0000256" key="2">
    <source>
        <dbReference type="ARBA" id="ARBA00005979"/>
    </source>
</evidence>
<evidence type="ECO:0000256" key="1">
    <source>
        <dbReference type="ARBA" id="ARBA00001917"/>
    </source>
</evidence>
<dbReference type="InterPro" id="IPR013785">
    <property type="entry name" value="Aldolase_TIM"/>
</dbReference>